<dbReference type="InterPro" id="IPR013760">
    <property type="entry name" value="Topo_IIA-like_dom_sf"/>
</dbReference>
<comment type="caution">
    <text evidence="10">The sequence shown here is derived from an EMBL/GenBank/DDBJ whole genome shotgun (WGS) entry which is preliminary data.</text>
</comment>
<dbReference type="GO" id="GO:0009330">
    <property type="term" value="C:DNA topoisomerase type II (double strand cut, ATP-hydrolyzing) complex"/>
    <property type="evidence" value="ECO:0007669"/>
    <property type="project" value="TreeGrafter"/>
</dbReference>
<dbReference type="SUPFAM" id="SSF101904">
    <property type="entry name" value="GyrA/ParC C-terminal domain-like"/>
    <property type="match status" value="1"/>
</dbReference>
<evidence type="ECO:0000256" key="7">
    <source>
        <dbReference type="PROSITE-ProRule" id="PRU01384"/>
    </source>
</evidence>
<dbReference type="FunFam" id="3.90.199.10:FF:000001">
    <property type="entry name" value="DNA gyrase subunit A"/>
    <property type="match status" value="1"/>
</dbReference>
<dbReference type="PANTHER" id="PTHR43493">
    <property type="entry name" value="DNA GYRASE/TOPOISOMERASE SUBUNIT A"/>
    <property type="match status" value="1"/>
</dbReference>
<dbReference type="Gene3D" id="2.120.10.90">
    <property type="entry name" value="DNA gyrase/topoisomerase IV, subunit A, C-terminal"/>
    <property type="match status" value="1"/>
</dbReference>
<evidence type="ECO:0000256" key="6">
    <source>
        <dbReference type="ARBA" id="ARBA00023235"/>
    </source>
</evidence>
<evidence type="ECO:0000256" key="5">
    <source>
        <dbReference type="ARBA" id="ARBA00023125"/>
    </source>
</evidence>
<dbReference type="PROSITE" id="PS52040">
    <property type="entry name" value="TOPO_IIA"/>
    <property type="match status" value="1"/>
</dbReference>
<sequence length="842" mass="95706">MSPNNIKKNIFKNKPNLLNNPNVFDNIGAIKFVEINQEMKKSFLSYAMSVIVSRALPEIKDGLKPVQRRILYGMKELGVYHQASYKKAARIVGDVMGKYHPHGDSSIYDAMVRMSQEFNYRYPLVDGHGNFGSIDGDAAAAMRYTEVRMSKIAMELIKDIDQNTIDFTKNYDNSEQEPIVLPTSFPNLLVNGSTGIAVGMATNIPSHNLVEVIDALIAYINNKDIDIEGLMQYIKGPDFPTGGELIGVNNLKEAYTTGRGRVFIRAKTSVVKNEKNKFSVIIHEIPYQIKKSSLIEKIALLTKDKIIDGITDLRDESSSREGIRIVIDLRKDINPQIFLNNLYKHSQLHISFNFNMIALVNGTPHLVNLKKILEEFFLFRIDVINRQKQFELAKASTKKHLIEAAVKVLNDIDNTIELIKKAKDIRDAQTKLMDKYNFDELQSKSILEMSLQKITNLEIEKIKKEEQNLITQIQSCQEIINSQTKKENIFQKDLLRIKKIFQDERKTIINKDVNEFNIPNENLIEEERILITVTHKGYVKRLNLDIYKKQHKGGKGVNGITVNTDDFVKHFVISTTHSYQLFFTNKGKVYQLKGYQIPFFSRQSKGIPLVNLIPLEKGEFLTSLTSVDDFKQANDCLVLITKKGLVKRNNIKEYENIRKKGKIAFPLKIINDEVLCVLNTSGKQDIILAASNGRAIRFNEMSIRKTTRQGVGVKGMNIDIENNEVIVGAAVVSFPEQDILVLTEKGYGKKTKSKEYKKQKKGGKGQKTFKITSKNGQLVMLDTILPNEEIILISDMGKVIRIENKDVALTKNKLTQGYRLFNLENNQKLVLAVVVPKEKDAI</sequence>
<dbReference type="InterPro" id="IPR013758">
    <property type="entry name" value="Topo_IIA_A/C_ab"/>
</dbReference>
<keyword evidence="11" id="KW-1185">Reference proteome</keyword>
<dbReference type="Pfam" id="PF00521">
    <property type="entry name" value="DNA_topoisoIV"/>
    <property type="match status" value="1"/>
</dbReference>
<dbReference type="InterPro" id="IPR035516">
    <property type="entry name" value="Gyrase/topoIV_suA_C"/>
</dbReference>
<keyword evidence="4 7" id="KW-0799">Topoisomerase</keyword>
<dbReference type="Gene3D" id="3.30.1360.40">
    <property type="match status" value="1"/>
</dbReference>
<evidence type="ECO:0000313" key="11">
    <source>
        <dbReference type="Proteomes" id="UP000037086"/>
    </source>
</evidence>
<dbReference type="NCBIfam" id="NF004044">
    <property type="entry name" value="PRK05561.1"/>
    <property type="match status" value="1"/>
</dbReference>
<evidence type="ECO:0000313" key="10">
    <source>
        <dbReference type="EMBL" id="KND62525.1"/>
    </source>
</evidence>
<evidence type="ECO:0000256" key="3">
    <source>
        <dbReference type="ARBA" id="ARBA00012895"/>
    </source>
</evidence>
<dbReference type="InterPro" id="IPR002205">
    <property type="entry name" value="Topo_IIA_dom_A"/>
</dbReference>
<dbReference type="GO" id="GO:0034335">
    <property type="term" value="F:DNA negative supercoiling activity"/>
    <property type="evidence" value="ECO:0007669"/>
    <property type="project" value="UniProtKB-ARBA"/>
</dbReference>
<dbReference type="FunFam" id="3.30.1360.40:FF:000002">
    <property type="entry name" value="DNA gyrase subunit A"/>
    <property type="match status" value="1"/>
</dbReference>
<keyword evidence="5 7" id="KW-0238">DNA-binding</keyword>
<accession>A0A0L0MJQ0</accession>
<dbReference type="EC" id="5.6.2.2" evidence="3"/>
<dbReference type="InterPro" id="IPR013757">
    <property type="entry name" value="Topo_IIA_A_a_sf"/>
</dbReference>
<feature type="coiled-coil region" evidence="8">
    <location>
        <begin position="447"/>
        <end position="479"/>
    </location>
</feature>
<reference evidence="10 11" key="1">
    <citation type="journal article" date="2015" name="BMC Microbiol.">
        <title>'Candidatus Phytoplasma phoenicium' associated with almond witches'-broom disease: from draft genome to genetic diversity among strain populations.</title>
        <authorList>
            <person name="Quaglino F."/>
            <person name="Kube M."/>
            <person name="Jawhari M."/>
            <person name="Abou-Jawdah Y."/>
            <person name="Siewert C."/>
            <person name="Choueiri E."/>
            <person name="Sobh H."/>
            <person name="Casati P."/>
            <person name="Tedeschi R."/>
            <person name="Molino Lova M."/>
            <person name="Alma A."/>
            <person name="Bianco P.A."/>
        </authorList>
    </citation>
    <scope>NUCLEOTIDE SEQUENCE [LARGE SCALE GENOMIC DNA]</scope>
    <source>
        <strain evidence="10 11">SA213</strain>
    </source>
</reference>
<dbReference type="GO" id="GO:0005737">
    <property type="term" value="C:cytoplasm"/>
    <property type="evidence" value="ECO:0007669"/>
    <property type="project" value="TreeGrafter"/>
</dbReference>
<dbReference type="PATRIC" id="fig|198422.3.peg.283"/>
<dbReference type="EMBL" id="JPSQ01000061">
    <property type="protein sequence ID" value="KND62525.1"/>
    <property type="molecule type" value="Genomic_DNA"/>
</dbReference>
<dbReference type="PANTHER" id="PTHR43493:SF5">
    <property type="entry name" value="DNA GYRASE SUBUNIT A, CHLOROPLASTIC_MITOCHONDRIAL"/>
    <property type="match status" value="1"/>
</dbReference>
<dbReference type="NCBIfam" id="NF004043">
    <property type="entry name" value="PRK05560.1"/>
    <property type="match status" value="1"/>
</dbReference>
<keyword evidence="8" id="KW-0175">Coiled coil</keyword>
<feature type="active site" description="O-(5'-phospho-DNA)-tyrosine intermediate" evidence="7">
    <location>
        <position position="144"/>
    </location>
</feature>
<dbReference type="Proteomes" id="UP000037086">
    <property type="component" value="Unassembled WGS sequence"/>
</dbReference>
<dbReference type="Gene3D" id="3.90.199.10">
    <property type="entry name" value="Topoisomerase II, domain 5"/>
    <property type="match status" value="1"/>
</dbReference>
<comment type="similarity">
    <text evidence="2">Belongs to the type II topoisomerase GyrA/ParC subunit family.</text>
</comment>
<dbReference type="Pfam" id="PF03989">
    <property type="entry name" value="DNA_gyraseA_C"/>
    <property type="match status" value="6"/>
</dbReference>
<evidence type="ECO:0000256" key="4">
    <source>
        <dbReference type="ARBA" id="ARBA00023029"/>
    </source>
</evidence>
<dbReference type="RefSeq" id="WP_050337378.1">
    <property type="nucleotide sequence ID" value="NZ_JPSQ01000061.1"/>
</dbReference>
<comment type="catalytic activity">
    <reaction evidence="1 7">
        <text>ATP-dependent breakage, passage and rejoining of double-stranded DNA.</text>
        <dbReference type="EC" id="5.6.2.2"/>
    </reaction>
</comment>
<organism evidence="10 11">
    <name type="scientific">Candidatus Phytoplasma phoenicium</name>
    <dbReference type="NCBI Taxonomy" id="198422"/>
    <lineage>
        <taxon>Bacteria</taxon>
        <taxon>Bacillati</taxon>
        <taxon>Mycoplasmatota</taxon>
        <taxon>Mollicutes</taxon>
        <taxon>Acholeplasmatales</taxon>
        <taxon>Acholeplasmataceae</taxon>
        <taxon>Candidatus Phytoplasma</taxon>
        <taxon>16SrIX (Pigeon pea witches'-broom group)</taxon>
    </lineage>
</organism>
<protein>
    <recommendedName>
        <fullName evidence="3">DNA topoisomerase (ATP-hydrolyzing)</fullName>
        <ecNumber evidence="3">5.6.2.2</ecNumber>
    </recommendedName>
</protein>
<evidence type="ECO:0000256" key="2">
    <source>
        <dbReference type="ARBA" id="ARBA00008263"/>
    </source>
</evidence>
<evidence type="ECO:0000259" key="9">
    <source>
        <dbReference type="PROSITE" id="PS52040"/>
    </source>
</evidence>
<dbReference type="NCBIfam" id="TIGR01063">
    <property type="entry name" value="gyrA"/>
    <property type="match status" value="1"/>
</dbReference>
<evidence type="ECO:0000256" key="8">
    <source>
        <dbReference type="SAM" id="Coils"/>
    </source>
</evidence>
<dbReference type="InterPro" id="IPR050220">
    <property type="entry name" value="Type_II_DNA_Topoisomerases"/>
</dbReference>
<dbReference type="GO" id="GO:0005524">
    <property type="term" value="F:ATP binding"/>
    <property type="evidence" value="ECO:0007669"/>
    <property type="project" value="InterPro"/>
</dbReference>
<dbReference type="InterPro" id="IPR006691">
    <property type="entry name" value="GyrA/parC_rep"/>
</dbReference>
<dbReference type="OrthoDB" id="9806486at2"/>
<dbReference type="SMART" id="SM00434">
    <property type="entry name" value="TOP4c"/>
    <property type="match status" value="1"/>
</dbReference>
<dbReference type="CDD" id="cd00187">
    <property type="entry name" value="TOP4c"/>
    <property type="match status" value="1"/>
</dbReference>
<feature type="domain" description="Topo IIA-type catalytic" evidence="9">
    <location>
        <begin position="56"/>
        <end position="523"/>
    </location>
</feature>
<dbReference type="SUPFAM" id="SSF56719">
    <property type="entry name" value="Type II DNA topoisomerase"/>
    <property type="match status" value="1"/>
</dbReference>
<name>A0A0L0MJQ0_9MOLU</name>
<dbReference type="GO" id="GO:0006265">
    <property type="term" value="P:DNA topological change"/>
    <property type="evidence" value="ECO:0007669"/>
    <property type="project" value="UniProtKB-UniRule"/>
</dbReference>
<keyword evidence="6 7" id="KW-0413">Isomerase</keyword>
<evidence type="ECO:0000256" key="1">
    <source>
        <dbReference type="ARBA" id="ARBA00000185"/>
    </source>
</evidence>
<dbReference type="GO" id="GO:0003677">
    <property type="term" value="F:DNA binding"/>
    <property type="evidence" value="ECO:0007669"/>
    <property type="project" value="UniProtKB-UniRule"/>
</dbReference>
<gene>
    <name evidence="10" type="primary">gyrA</name>
    <name evidence="10" type="ORF">AlmWB_02860</name>
</gene>
<dbReference type="Gene3D" id="1.10.268.10">
    <property type="entry name" value="Topoisomerase, domain 3"/>
    <property type="match status" value="1"/>
</dbReference>
<dbReference type="AlphaFoldDB" id="A0A0L0MJQ0"/>
<proteinExistence type="inferred from homology"/>